<dbReference type="InterPro" id="IPR001387">
    <property type="entry name" value="Cro/C1-type_HTH"/>
</dbReference>
<name>A0A8J4ACX9_9ACTN</name>
<comment type="caution">
    <text evidence="3">The sequence shown here is derived from an EMBL/GenBank/DDBJ whole genome shotgun (WGS) entry which is preliminary data.</text>
</comment>
<dbReference type="SUPFAM" id="SSF47413">
    <property type="entry name" value="lambda repressor-like DNA-binding domains"/>
    <property type="match status" value="1"/>
</dbReference>
<dbReference type="Gene3D" id="3.30.450.180">
    <property type="match status" value="1"/>
</dbReference>
<dbReference type="Proteomes" id="UP000614996">
    <property type="component" value="Unassembled WGS sequence"/>
</dbReference>
<gene>
    <name evidence="3" type="ORF">NUM_43230</name>
</gene>
<dbReference type="Pfam" id="PF13560">
    <property type="entry name" value="HTH_31"/>
    <property type="match status" value="1"/>
</dbReference>
<dbReference type="PANTHER" id="PTHR35010">
    <property type="entry name" value="BLL4672 PROTEIN-RELATED"/>
    <property type="match status" value="1"/>
</dbReference>
<dbReference type="CDD" id="cd00093">
    <property type="entry name" value="HTH_XRE"/>
    <property type="match status" value="1"/>
</dbReference>
<feature type="domain" description="MmyB-like transcription regulator ligand binding" evidence="2">
    <location>
        <begin position="108"/>
        <end position="226"/>
    </location>
</feature>
<dbReference type="InterPro" id="IPR010982">
    <property type="entry name" value="Lambda_DNA-bd_dom_sf"/>
</dbReference>
<proteinExistence type="predicted"/>
<evidence type="ECO:0000313" key="3">
    <source>
        <dbReference type="EMBL" id="GIL29069.1"/>
    </source>
</evidence>
<evidence type="ECO:0000256" key="1">
    <source>
        <dbReference type="SAM" id="MobiDB-lite"/>
    </source>
</evidence>
<protein>
    <recommendedName>
        <fullName evidence="2">MmyB-like transcription regulator ligand binding domain-containing protein</fullName>
    </recommendedName>
</protein>
<dbReference type="InterPro" id="IPR041413">
    <property type="entry name" value="MLTR_LBD"/>
</dbReference>
<dbReference type="AlphaFoldDB" id="A0A8J4ACX9"/>
<dbReference type="PANTHER" id="PTHR35010:SF2">
    <property type="entry name" value="BLL4672 PROTEIN"/>
    <property type="match status" value="1"/>
</dbReference>
<dbReference type="EMBL" id="BOPO01000084">
    <property type="protein sequence ID" value="GIL29069.1"/>
    <property type="molecule type" value="Genomic_DNA"/>
</dbReference>
<reference evidence="4" key="1">
    <citation type="journal article" date="2021" name="Int. J. Syst. Evol. Microbiol.">
        <title>Actinocatenispora comari sp. nov., an endophytic actinomycete isolated from aerial parts of Comarum salesowianum.</title>
        <authorList>
            <person name="Oyunbileg N."/>
            <person name="Iizaka Y."/>
            <person name="Hamada M."/>
            <person name="Davaapurev B.O."/>
            <person name="Fukumoto A."/>
            <person name="Tsetseg B."/>
            <person name="Kato F."/>
            <person name="Tamura T."/>
            <person name="Batkhuu J."/>
            <person name="Anzai Y."/>
        </authorList>
    </citation>
    <scope>NUCLEOTIDE SEQUENCE [LARGE SCALE GENOMIC DNA]</scope>
    <source>
        <strain evidence="4">NUM-2625</strain>
    </source>
</reference>
<dbReference type="GO" id="GO:0003677">
    <property type="term" value="F:DNA binding"/>
    <property type="evidence" value="ECO:0007669"/>
    <property type="project" value="InterPro"/>
</dbReference>
<feature type="region of interest" description="Disordered" evidence="1">
    <location>
        <begin position="270"/>
        <end position="307"/>
    </location>
</feature>
<organism evidence="3 4">
    <name type="scientific">Actinocatenispora comari</name>
    <dbReference type="NCBI Taxonomy" id="2807577"/>
    <lineage>
        <taxon>Bacteria</taxon>
        <taxon>Bacillati</taxon>
        <taxon>Actinomycetota</taxon>
        <taxon>Actinomycetes</taxon>
        <taxon>Micromonosporales</taxon>
        <taxon>Micromonosporaceae</taxon>
        <taxon>Actinocatenispora</taxon>
    </lineage>
</organism>
<dbReference type="Pfam" id="PF17765">
    <property type="entry name" value="MLTR_LBD"/>
    <property type="match status" value="1"/>
</dbReference>
<dbReference type="Gene3D" id="1.10.260.40">
    <property type="entry name" value="lambda repressor-like DNA-binding domains"/>
    <property type="match status" value="1"/>
</dbReference>
<accession>A0A8J4ACX9</accession>
<sequence>MVRADGEKLTAGRELSDLMRMARQRLPGPPSQERMAQRCGMSTTWYGRLERGDTSAHYSAESVHRVALALELNASETDHLLRLTGHATGARPEHFELSEARRIDVLSRPLPTYISDSAWDVRLANKAAILWLPWMAQIGPTGVGPNVMKWVFLTAEARYTLVPWRRIWAPLMMAQMRTAFSQQPDNHRLREVIDDILTEPDNEQMWHALAPYEHPDGDIRQIRLPFYSDRIIDIEINAADPMQSPHARVMSLIPIHASDRDEIYRALRHDADYPPDDMPHSPSAGARHQTMRSLPPQTRGDLGGVGQ</sequence>
<evidence type="ECO:0000259" key="2">
    <source>
        <dbReference type="Pfam" id="PF17765"/>
    </source>
</evidence>
<keyword evidence="4" id="KW-1185">Reference proteome</keyword>
<evidence type="ECO:0000313" key="4">
    <source>
        <dbReference type="Proteomes" id="UP000614996"/>
    </source>
</evidence>